<keyword evidence="1" id="KW-1133">Transmembrane helix</keyword>
<feature type="transmembrane region" description="Helical" evidence="1">
    <location>
        <begin position="6"/>
        <end position="22"/>
    </location>
</feature>
<keyword evidence="3" id="KW-1185">Reference proteome</keyword>
<evidence type="ECO:0000313" key="3">
    <source>
        <dbReference type="Proteomes" id="UP000018721"/>
    </source>
</evidence>
<dbReference type="Proteomes" id="UP000018721">
    <property type="component" value="Unassembled WGS sequence"/>
</dbReference>
<sequence>MESWGVEIALGLSMSVAVLAFCRTSGWRPVGMSSSIRWHDTHRDDEETNDIDALEPTILWNGGIETTAGLIVAVSVMAAVAAEIASETGRHVIGTAMC</sequence>
<organism evidence="2 3">
    <name type="scientific">Phytophthora nicotianae P1569</name>
    <dbReference type="NCBI Taxonomy" id="1317065"/>
    <lineage>
        <taxon>Eukaryota</taxon>
        <taxon>Sar</taxon>
        <taxon>Stramenopiles</taxon>
        <taxon>Oomycota</taxon>
        <taxon>Peronosporomycetes</taxon>
        <taxon>Peronosporales</taxon>
        <taxon>Peronosporaceae</taxon>
        <taxon>Phytophthora</taxon>
    </lineage>
</organism>
<reference evidence="2 3" key="1">
    <citation type="submission" date="2013-11" db="EMBL/GenBank/DDBJ databases">
        <title>The Genome Sequence of Phytophthora parasitica P1569.</title>
        <authorList>
            <consortium name="The Broad Institute Genomics Platform"/>
            <person name="Russ C."/>
            <person name="Tyler B."/>
            <person name="Panabieres F."/>
            <person name="Shan W."/>
            <person name="Tripathy S."/>
            <person name="Grunwald N."/>
            <person name="Machado M."/>
            <person name="Johnson C.S."/>
            <person name="Arredondo F."/>
            <person name="Hong C."/>
            <person name="Coffey M."/>
            <person name="Young S.K."/>
            <person name="Zeng Q."/>
            <person name="Gargeya S."/>
            <person name="Fitzgerald M."/>
            <person name="Abouelleil A."/>
            <person name="Alvarado L."/>
            <person name="Chapman S.B."/>
            <person name="Gainer-Dewar J."/>
            <person name="Goldberg J."/>
            <person name="Griggs A."/>
            <person name="Gujja S."/>
            <person name="Hansen M."/>
            <person name="Howarth C."/>
            <person name="Imamovic A."/>
            <person name="Ireland A."/>
            <person name="Larimer J."/>
            <person name="McCowan C."/>
            <person name="Murphy C."/>
            <person name="Pearson M."/>
            <person name="Poon T.W."/>
            <person name="Priest M."/>
            <person name="Roberts A."/>
            <person name="Saif S."/>
            <person name="Shea T."/>
            <person name="Sykes S."/>
            <person name="Wortman J."/>
            <person name="Nusbaum C."/>
            <person name="Birren B."/>
        </authorList>
    </citation>
    <scope>NUCLEOTIDE SEQUENCE [LARGE SCALE GENOMIC DNA]</scope>
    <source>
        <strain evidence="2 3">P1569</strain>
    </source>
</reference>
<name>V9E7L2_PHYNI</name>
<proteinExistence type="predicted"/>
<dbReference type="OrthoDB" id="123142at2759"/>
<dbReference type="eggNOG" id="ENOG502R7V8">
    <property type="taxonomic scope" value="Eukaryota"/>
</dbReference>
<keyword evidence="1" id="KW-0812">Transmembrane</keyword>
<dbReference type="HOGENOM" id="CLU_171440_0_0_1"/>
<protein>
    <submittedName>
        <fullName evidence="2">Uncharacterized protein</fullName>
    </submittedName>
</protein>
<dbReference type="EMBL" id="ANIZ01003221">
    <property type="protein sequence ID" value="ETI35074.1"/>
    <property type="molecule type" value="Genomic_DNA"/>
</dbReference>
<comment type="caution">
    <text evidence="2">The sequence shown here is derived from an EMBL/GenBank/DDBJ whole genome shotgun (WGS) entry which is preliminary data.</text>
</comment>
<gene>
    <name evidence="2" type="ORF">F443_18532</name>
</gene>
<evidence type="ECO:0000256" key="1">
    <source>
        <dbReference type="SAM" id="Phobius"/>
    </source>
</evidence>
<keyword evidence="1" id="KW-0472">Membrane</keyword>
<dbReference type="AlphaFoldDB" id="V9E7L2"/>
<evidence type="ECO:0000313" key="2">
    <source>
        <dbReference type="EMBL" id="ETI35074.1"/>
    </source>
</evidence>
<accession>V9E7L2</accession>